<comment type="caution">
    <text evidence="1">The sequence shown here is derived from an EMBL/GenBank/DDBJ whole genome shotgun (WGS) entry which is preliminary data.</text>
</comment>
<dbReference type="EMBL" id="BARW01037209">
    <property type="protein sequence ID" value="GAJ23394.1"/>
    <property type="molecule type" value="Genomic_DNA"/>
</dbReference>
<gene>
    <name evidence="1" type="ORF">S12H4_57507</name>
</gene>
<accession>X1V124</accession>
<evidence type="ECO:0000313" key="1">
    <source>
        <dbReference type="EMBL" id="GAJ23394.1"/>
    </source>
</evidence>
<name>X1V124_9ZZZZ</name>
<dbReference type="AlphaFoldDB" id="X1V124"/>
<organism evidence="1">
    <name type="scientific">marine sediment metagenome</name>
    <dbReference type="NCBI Taxonomy" id="412755"/>
    <lineage>
        <taxon>unclassified sequences</taxon>
        <taxon>metagenomes</taxon>
        <taxon>ecological metagenomes</taxon>
    </lineage>
</organism>
<proteinExistence type="predicted"/>
<reference evidence="1" key="1">
    <citation type="journal article" date="2014" name="Front. Microbiol.">
        <title>High frequency of phylogenetically diverse reductive dehalogenase-homologous genes in deep subseafloor sedimentary metagenomes.</title>
        <authorList>
            <person name="Kawai M."/>
            <person name="Futagami T."/>
            <person name="Toyoda A."/>
            <person name="Takaki Y."/>
            <person name="Nishi S."/>
            <person name="Hori S."/>
            <person name="Arai W."/>
            <person name="Tsubouchi T."/>
            <person name="Morono Y."/>
            <person name="Uchiyama I."/>
            <person name="Ito T."/>
            <person name="Fujiyama A."/>
            <person name="Inagaki F."/>
            <person name="Takami H."/>
        </authorList>
    </citation>
    <scope>NUCLEOTIDE SEQUENCE</scope>
    <source>
        <strain evidence="1">Expedition CK06-06</strain>
    </source>
</reference>
<feature type="non-terminal residue" evidence="1">
    <location>
        <position position="88"/>
    </location>
</feature>
<sequence>MKRFLRKRWHSIPVGIITTILLVCLLAGSALAAYNFLDYTANVEVVEAIGIQFTPEDEGVSWDGNTITVEGLYPGSWKCGLFAFINRS</sequence>
<protein>
    <submittedName>
        <fullName evidence="1">Uncharacterized protein</fullName>
    </submittedName>
</protein>